<feature type="domain" description="Response regulatory" evidence="7">
    <location>
        <begin position="4"/>
        <end position="119"/>
    </location>
</feature>
<keyword evidence="2" id="KW-0805">Transcription regulation</keyword>
<comment type="caution">
    <text evidence="8">The sequence shown here is derived from an EMBL/GenBank/DDBJ whole genome shotgun (WGS) entry which is preliminary data.</text>
</comment>
<name>A0A537K8V8_9BACT</name>
<gene>
    <name evidence="8" type="ORF">E6H00_03250</name>
</gene>
<dbReference type="InterPro" id="IPR011006">
    <property type="entry name" value="CheY-like_superfamily"/>
</dbReference>
<dbReference type="Pfam" id="PF00072">
    <property type="entry name" value="Response_reg"/>
    <property type="match status" value="1"/>
</dbReference>
<dbReference type="PROSITE" id="PS50110">
    <property type="entry name" value="RESPONSE_REGULATORY"/>
    <property type="match status" value="1"/>
</dbReference>
<dbReference type="GO" id="GO:0000160">
    <property type="term" value="P:phosphorelay signal transduction system"/>
    <property type="evidence" value="ECO:0007669"/>
    <property type="project" value="InterPro"/>
</dbReference>
<dbReference type="EMBL" id="VBAK01000076">
    <property type="protein sequence ID" value="TMI91972.1"/>
    <property type="molecule type" value="Genomic_DNA"/>
</dbReference>
<feature type="domain" description="HTH luxR-type" evidence="6">
    <location>
        <begin position="141"/>
        <end position="206"/>
    </location>
</feature>
<dbReference type="SMART" id="SM00421">
    <property type="entry name" value="HTH_LUXR"/>
    <property type="match status" value="1"/>
</dbReference>
<dbReference type="InterPro" id="IPR000792">
    <property type="entry name" value="Tscrpt_reg_LuxR_C"/>
</dbReference>
<evidence type="ECO:0000256" key="2">
    <source>
        <dbReference type="ARBA" id="ARBA00023015"/>
    </source>
</evidence>
<evidence type="ECO:0000256" key="3">
    <source>
        <dbReference type="ARBA" id="ARBA00023125"/>
    </source>
</evidence>
<protein>
    <submittedName>
        <fullName evidence="8">Response regulator transcription factor</fullName>
    </submittedName>
</protein>
<dbReference type="PANTHER" id="PTHR43214:SF41">
    <property type="entry name" value="NITRATE_NITRITE RESPONSE REGULATOR PROTEIN NARP"/>
    <property type="match status" value="1"/>
</dbReference>
<evidence type="ECO:0000259" key="7">
    <source>
        <dbReference type="PROSITE" id="PS50110"/>
    </source>
</evidence>
<dbReference type="AlphaFoldDB" id="A0A537K8V8"/>
<dbReference type="PRINTS" id="PR00038">
    <property type="entry name" value="HTHLUXR"/>
</dbReference>
<keyword evidence="3" id="KW-0238">DNA-binding</keyword>
<dbReference type="SUPFAM" id="SSF46894">
    <property type="entry name" value="C-terminal effector domain of the bipartite response regulators"/>
    <property type="match status" value="1"/>
</dbReference>
<evidence type="ECO:0000256" key="1">
    <source>
        <dbReference type="ARBA" id="ARBA00022553"/>
    </source>
</evidence>
<feature type="modified residue" description="4-aspartylphosphate" evidence="5">
    <location>
        <position position="54"/>
    </location>
</feature>
<sequence>MRSRVLLAEDHQIVRQGLRALLEKSGHEVVGEASDGHEARKLAQRLQPGIAVLDLAMPLLNGLDAIRQIHRVSPDTRTILLTMYTDRPYVLQALQAGAKGYVLKTQAADDLIRAIQEVTRDAIYISPGVAASLVDAYVHESNEPEDPLTARERQILQLIAEGKTTKSIAGLLCISFKTAESHRNRIMKKLDIHDIAGLVRYAIKRGLIQL</sequence>
<dbReference type="PANTHER" id="PTHR43214">
    <property type="entry name" value="TWO-COMPONENT RESPONSE REGULATOR"/>
    <property type="match status" value="1"/>
</dbReference>
<dbReference type="GO" id="GO:0003677">
    <property type="term" value="F:DNA binding"/>
    <property type="evidence" value="ECO:0007669"/>
    <property type="project" value="UniProtKB-KW"/>
</dbReference>
<dbReference type="InterPro" id="IPR016032">
    <property type="entry name" value="Sig_transdc_resp-reg_C-effctor"/>
</dbReference>
<dbReference type="SMART" id="SM00448">
    <property type="entry name" value="REC"/>
    <property type="match status" value="1"/>
</dbReference>
<dbReference type="CDD" id="cd17535">
    <property type="entry name" value="REC_NarL-like"/>
    <property type="match status" value="1"/>
</dbReference>
<dbReference type="Proteomes" id="UP000318509">
    <property type="component" value="Unassembled WGS sequence"/>
</dbReference>
<dbReference type="InterPro" id="IPR039420">
    <property type="entry name" value="WalR-like"/>
</dbReference>
<dbReference type="InterPro" id="IPR058245">
    <property type="entry name" value="NreC/VraR/RcsB-like_REC"/>
</dbReference>
<evidence type="ECO:0000259" key="6">
    <source>
        <dbReference type="PROSITE" id="PS50043"/>
    </source>
</evidence>
<evidence type="ECO:0000313" key="8">
    <source>
        <dbReference type="EMBL" id="TMI91972.1"/>
    </source>
</evidence>
<dbReference type="CDD" id="cd06170">
    <property type="entry name" value="LuxR_C_like"/>
    <property type="match status" value="1"/>
</dbReference>
<keyword evidence="4" id="KW-0804">Transcription</keyword>
<dbReference type="SUPFAM" id="SSF52172">
    <property type="entry name" value="CheY-like"/>
    <property type="match status" value="1"/>
</dbReference>
<dbReference type="Pfam" id="PF00196">
    <property type="entry name" value="GerE"/>
    <property type="match status" value="1"/>
</dbReference>
<dbReference type="Gene3D" id="3.40.50.2300">
    <property type="match status" value="1"/>
</dbReference>
<proteinExistence type="predicted"/>
<dbReference type="PROSITE" id="PS50043">
    <property type="entry name" value="HTH_LUXR_2"/>
    <property type="match status" value="1"/>
</dbReference>
<dbReference type="GO" id="GO:0006355">
    <property type="term" value="P:regulation of DNA-templated transcription"/>
    <property type="evidence" value="ECO:0007669"/>
    <property type="project" value="InterPro"/>
</dbReference>
<reference evidence="8 9" key="1">
    <citation type="journal article" date="2019" name="Nat. Microbiol.">
        <title>Mediterranean grassland soil C-N compound turnover is dependent on rainfall and depth, and is mediated by genomically divergent microorganisms.</title>
        <authorList>
            <person name="Diamond S."/>
            <person name="Andeer P.F."/>
            <person name="Li Z."/>
            <person name="Crits-Christoph A."/>
            <person name="Burstein D."/>
            <person name="Anantharaman K."/>
            <person name="Lane K.R."/>
            <person name="Thomas B.C."/>
            <person name="Pan C."/>
            <person name="Northen T.R."/>
            <person name="Banfield J.F."/>
        </authorList>
    </citation>
    <scope>NUCLEOTIDE SEQUENCE [LARGE SCALE GENOMIC DNA]</scope>
    <source>
        <strain evidence="8">NP_3</strain>
    </source>
</reference>
<evidence type="ECO:0000256" key="5">
    <source>
        <dbReference type="PROSITE-ProRule" id="PRU00169"/>
    </source>
</evidence>
<accession>A0A537K8V8</accession>
<evidence type="ECO:0000256" key="4">
    <source>
        <dbReference type="ARBA" id="ARBA00023163"/>
    </source>
</evidence>
<dbReference type="InterPro" id="IPR001789">
    <property type="entry name" value="Sig_transdc_resp-reg_receiver"/>
</dbReference>
<evidence type="ECO:0000313" key="9">
    <source>
        <dbReference type="Proteomes" id="UP000318509"/>
    </source>
</evidence>
<keyword evidence="1 5" id="KW-0597">Phosphoprotein</keyword>
<organism evidence="8 9">
    <name type="scientific">Candidatus Segetimicrobium genomatis</name>
    <dbReference type="NCBI Taxonomy" id="2569760"/>
    <lineage>
        <taxon>Bacteria</taxon>
        <taxon>Bacillati</taxon>
        <taxon>Candidatus Sysuimicrobiota</taxon>
        <taxon>Candidatus Sysuimicrobiia</taxon>
        <taxon>Candidatus Sysuimicrobiales</taxon>
        <taxon>Candidatus Segetimicrobiaceae</taxon>
        <taxon>Candidatus Segetimicrobium</taxon>
    </lineage>
</organism>